<evidence type="ECO:0000313" key="1">
    <source>
        <dbReference type="EMBL" id="RKI93608.1"/>
    </source>
</evidence>
<proteinExistence type="predicted"/>
<name>A0A3A9AQF8_9FIRM</name>
<dbReference type="Proteomes" id="UP000280696">
    <property type="component" value="Unassembled WGS sequence"/>
</dbReference>
<dbReference type="SUPFAM" id="SSF109604">
    <property type="entry name" value="HD-domain/PDEase-like"/>
    <property type="match status" value="1"/>
</dbReference>
<evidence type="ECO:0000313" key="2">
    <source>
        <dbReference type="Proteomes" id="UP000280696"/>
    </source>
</evidence>
<reference evidence="1 2" key="1">
    <citation type="submission" date="2018-09" db="EMBL/GenBank/DDBJ databases">
        <title>Murine metabolic-syndrome-specific gut microbial biobank.</title>
        <authorList>
            <person name="Liu C."/>
        </authorList>
    </citation>
    <scope>NUCLEOTIDE SEQUENCE [LARGE SCALE GENOMIC DNA]</scope>
    <source>
        <strain evidence="1 2">0.1xD8-82</strain>
    </source>
</reference>
<accession>A0A3A9AQF8</accession>
<dbReference type="OrthoDB" id="1656042at2"/>
<organism evidence="1 2">
    <name type="scientific">Parablautia intestinalis</name>
    <dbReference type="NCBI Taxonomy" id="2320100"/>
    <lineage>
        <taxon>Bacteria</taxon>
        <taxon>Bacillati</taxon>
        <taxon>Bacillota</taxon>
        <taxon>Clostridia</taxon>
        <taxon>Lachnospirales</taxon>
        <taxon>Lachnospiraceae</taxon>
        <taxon>Parablautia</taxon>
    </lineage>
</organism>
<gene>
    <name evidence="1" type="ORF">D7V94_02640</name>
</gene>
<sequence length="611" mass="71550">MQSYQEEYIANLRDIAALAARKKPGGSSFEAYQEKLKDNRRLIEQKVERNMELLKVHLFPLLDHLLEADGKEVYGLQEFAGKLFQVGEELDTGLFCQIHQALLNAARLKKDQKGMIRELYWLGLGRHNRCSKLLGLDMSVVENYMSEMRLCFTEAAAYLKYYEKIDDLETRGYMIRSRANMSLGEFSRASEKIQRVKQTLQILQDRYYQEIAPDLPWEKYIFMTHRQMADSISYNRHDVMSPEDIEVIMESVYIVYQTRVLEAAKRNDRPPVQAAFSYYSISYYCGLDTLDGLLGKMESLMDSTDVMDFSPENMYGLISLPAFYCQYLRQYPEKIEGREKYIESLYQRILDYVEVFPDAPENEQLFLYLRQLSNHFLETENSISYGGFLLKLLSRFAPDIYMQSYMVARAATALCRIIMEEEPDFFDDIDFIRELKNPEEKKQTVLHYAMKCGLLHDTGKINFINLYFQSGRQWFEEEYEMTCLHTVVGNRCLAQRASTRACASIALGHHSWYDGSHGYPDSYKRLKCPYRQMVDVVGLVDWLENVTEAQCLYTGVKMSFDEAVLKAIDLEGKRFSPLLTARLRDDRIVKELREAFKQGRREACRQLYEYE</sequence>
<protein>
    <recommendedName>
        <fullName evidence="3">HD domain-containing protein</fullName>
    </recommendedName>
</protein>
<dbReference type="EMBL" id="RAYQ01000002">
    <property type="protein sequence ID" value="RKI93608.1"/>
    <property type="molecule type" value="Genomic_DNA"/>
</dbReference>
<evidence type="ECO:0008006" key="3">
    <source>
        <dbReference type="Google" id="ProtNLM"/>
    </source>
</evidence>
<comment type="caution">
    <text evidence="1">The sequence shown here is derived from an EMBL/GenBank/DDBJ whole genome shotgun (WGS) entry which is preliminary data.</text>
</comment>
<keyword evidence="2" id="KW-1185">Reference proteome</keyword>
<dbReference type="Gene3D" id="1.10.3210.10">
    <property type="entry name" value="Hypothetical protein af1432"/>
    <property type="match status" value="1"/>
</dbReference>
<dbReference type="AlphaFoldDB" id="A0A3A9AQF8"/>
<dbReference type="RefSeq" id="WP_120466508.1">
    <property type="nucleotide sequence ID" value="NZ_RAYQ01000002.1"/>
</dbReference>